<evidence type="ECO:0000256" key="1">
    <source>
        <dbReference type="SAM" id="Phobius"/>
    </source>
</evidence>
<keyword evidence="1" id="KW-0472">Membrane</keyword>
<dbReference type="AlphaFoldDB" id="A0AAV9Y1V4"/>
<evidence type="ECO:0000313" key="2">
    <source>
        <dbReference type="EMBL" id="KAK6590902.1"/>
    </source>
</evidence>
<organism evidence="2 3">
    <name type="scientific">Cryptosporidium xiaoi</name>
    <dbReference type="NCBI Taxonomy" id="659607"/>
    <lineage>
        <taxon>Eukaryota</taxon>
        <taxon>Sar</taxon>
        <taxon>Alveolata</taxon>
        <taxon>Apicomplexa</taxon>
        <taxon>Conoidasida</taxon>
        <taxon>Coccidia</taxon>
        <taxon>Eucoccidiorida</taxon>
        <taxon>Eimeriorina</taxon>
        <taxon>Cryptosporidiidae</taxon>
        <taxon>Cryptosporidium</taxon>
    </lineage>
</organism>
<comment type="caution">
    <text evidence="2">The sequence shown here is derived from an EMBL/GenBank/DDBJ whole genome shotgun (WGS) entry which is preliminary data.</text>
</comment>
<keyword evidence="3" id="KW-1185">Reference proteome</keyword>
<gene>
    <name evidence="2" type="ORF">RS030_111859</name>
</gene>
<reference evidence="2 3" key="1">
    <citation type="submission" date="2023-10" db="EMBL/GenBank/DDBJ databases">
        <title>Comparative genomics analysis reveals potential genetic determinants of host preference in Cryptosporidium xiaoi.</title>
        <authorList>
            <person name="Xiao L."/>
            <person name="Li J."/>
        </authorList>
    </citation>
    <scope>NUCLEOTIDE SEQUENCE [LARGE SCALE GENOMIC DNA]</scope>
    <source>
        <strain evidence="2 3">52996</strain>
    </source>
</reference>
<proteinExistence type="predicted"/>
<accession>A0AAV9Y1V4</accession>
<evidence type="ECO:0000313" key="3">
    <source>
        <dbReference type="Proteomes" id="UP001311799"/>
    </source>
</evidence>
<dbReference type="EMBL" id="JAWDEY010000002">
    <property type="protein sequence ID" value="KAK6590902.1"/>
    <property type="molecule type" value="Genomic_DNA"/>
</dbReference>
<name>A0AAV9Y1V4_9CRYT</name>
<feature type="transmembrane region" description="Helical" evidence="1">
    <location>
        <begin position="49"/>
        <end position="69"/>
    </location>
</feature>
<dbReference type="Proteomes" id="UP001311799">
    <property type="component" value="Unassembled WGS sequence"/>
</dbReference>
<keyword evidence="1" id="KW-0812">Transmembrane</keyword>
<keyword evidence="1" id="KW-1133">Transmembrane helix</keyword>
<protein>
    <submittedName>
        <fullName evidence="2">Uncharacterized protein</fullName>
    </submittedName>
</protein>
<sequence length="595" mass="70431">MTIKTNDENKIINRLKENRKDNFISNKNISRDNECKQCIIMKCINPVNVLSFILSLMFRILVLIFHFFFSPRINRRLDMYPYYDVNEINFEPRSKYGYRFFQVNNKFVRLGFGFEYNNVYYFSNSHFSIKSKIVIDNNEIKLYQIGFCFLSSSKMPSDLAKPHDGDDLYLVNPYTQTIKGKCIFKDPIYYSYFPISSGHRNFIGLPIFNSNGELVSIYDNIREIEGVQYVLLGEKYIWEGNSTLITREVDYEQNYMYINKTEYPKYELELFNIYKNNNKIGTFFKYKSVCYITSKFIDPDTNMIKTDIYKQNDYEDVLAGIKNKQFTKLFREWYFYSPNSKHNLTIANEGVAVKVLNFENGDIYLSGVIRYEQEFKIWADFKKYPFKNLLGYPILDSYDRLIGIYGDFNTKIEKCSYSVLVGNNIIFKNCFFKIILSNNLKYNYIHKINYDSSTIDNILSYCICNNVITENDHYFKKVLFGLENESIVNEIKSLIRNKFGEKSNKNIITVDKGNICKSFDIFNDNNSSIDTMFLFSSINWIVHYHIKENNEFPFNNPNNLTIIFPSVNGITEELLINYYEEASRKKRGYLFIINS</sequence>